<dbReference type="Proteomes" id="UP001203004">
    <property type="component" value="Unassembled WGS sequence"/>
</dbReference>
<feature type="domain" description="N-acetyltransferase" evidence="1">
    <location>
        <begin position="3"/>
        <end position="156"/>
    </location>
</feature>
<dbReference type="Gene3D" id="3.40.630.30">
    <property type="match status" value="1"/>
</dbReference>
<dbReference type="InterPro" id="IPR000182">
    <property type="entry name" value="GNAT_dom"/>
</dbReference>
<name>A0ABT0MCS7_9BACL</name>
<dbReference type="SUPFAM" id="SSF55729">
    <property type="entry name" value="Acyl-CoA N-acyltransferases (Nat)"/>
    <property type="match status" value="1"/>
</dbReference>
<reference evidence="2 3" key="1">
    <citation type="submission" date="2022-05" db="EMBL/GenBank/DDBJ databases">
        <title>Sporolactobacillus sp nov CPB3-1, isolated from tree bark (Mangifera indica L.).</title>
        <authorList>
            <person name="Phuengjayaem S."/>
            <person name="Tanasupawat S."/>
        </authorList>
    </citation>
    <scope>NUCLEOTIDE SEQUENCE [LARGE SCALE GENOMIC DNA]</scope>
    <source>
        <strain evidence="2 3">CPB3-1</strain>
    </source>
</reference>
<dbReference type="EMBL" id="JAMAST010000019">
    <property type="protein sequence ID" value="MCL1632679.1"/>
    <property type="molecule type" value="Genomic_DNA"/>
</dbReference>
<dbReference type="InterPro" id="IPR016181">
    <property type="entry name" value="Acyl_CoA_acyltransferase"/>
</dbReference>
<proteinExistence type="predicted"/>
<protein>
    <submittedName>
        <fullName evidence="2">GNAT family N-acetyltransferase</fullName>
    </submittedName>
</protein>
<dbReference type="RefSeq" id="WP_249102669.1">
    <property type="nucleotide sequence ID" value="NZ_JAMAST010000019.1"/>
</dbReference>
<sequence length="178" mass="20800">MSQILKPLCKKDFNLFYQLMEASFPEEEYRAYDEELHLLDKKAFSVLVRYDLSGRRIEGFIAEWRFRTCSFLEQLAVEPTLRGRGIGSEMLKSYLSQTDKPVLIEVERPSASELAARRIDFYQRLGFILCSFGYTQPDLRPSGSRVDLLLMHYPFALSEHDLLARKKEIFHTVYGTEI</sequence>
<comment type="caution">
    <text evidence="2">The sequence shown here is derived from an EMBL/GenBank/DDBJ whole genome shotgun (WGS) entry which is preliminary data.</text>
</comment>
<gene>
    <name evidence="2" type="ORF">M3N64_12195</name>
</gene>
<keyword evidence="3" id="KW-1185">Reference proteome</keyword>
<evidence type="ECO:0000313" key="3">
    <source>
        <dbReference type="Proteomes" id="UP001203004"/>
    </source>
</evidence>
<accession>A0ABT0MCS7</accession>
<evidence type="ECO:0000313" key="2">
    <source>
        <dbReference type="EMBL" id="MCL1632679.1"/>
    </source>
</evidence>
<dbReference type="PROSITE" id="PS51186">
    <property type="entry name" value="GNAT"/>
    <property type="match status" value="1"/>
</dbReference>
<evidence type="ECO:0000259" key="1">
    <source>
        <dbReference type="PROSITE" id="PS51186"/>
    </source>
</evidence>
<dbReference type="CDD" id="cd04301">
    <property type="entry name" value="NAT_SF"/>
    <property type="match status" value="1"/>
</dbReference>
<dbReference type="Pfam" id="PF13508">
    <property type="entry name" value="Acetyltransf_7"/>
    <property type="match status" value="1"/>
</dbReference>
<organism evidence="2 3">
    <name type="scientific">Sporolactobacillus mangiferae</name>
    <dbReference type="NCBI Taxonomy" id="2940498"/>
    <lineage>
        <taxon>Bacteria</taxon>
        <taxon>Bacillati</taxon>
        <taxon>Bacillota</taxon>
        <taxon>Bacilli</taxon>
        <taxon>Bacillales</taxon>
        <taxon>Sporolactobacillaceae</taxon>
        <taxon>Sporolactobacillus</taxon>
    </lineage>
</organism>